<gene>
    <name evidence="2" type="ORF">DDQ50_13185</name>
</gene>
<protein>
    <submittedName>
        <fullName evidence="2">Translation elongation factor</fullName>
    </submittedName>
</protein>
<keyword evidence="2" id="KW-0648">Protein biosynthesis</keyword>
<comment type="caution">
    <text evidence="2">The sequence shown here is derived from an EMBL/GenBank/DDBJ whole genome shotgun (WGS) entry which is preliminary data.</text>
</comment>
<keyword evidence="2" id="KW-0251">Elongation factor</keyword>
<proteinExistence type="predicted"/>
<evidence type="ECO:0000259" key="1">
    <source>
        <dbReference type="Pfam" id="PF16571"/>
    </source>
</evidence>
<feature type="domain" description="Elongation factor G-binding protein C-terminal treble-clef zinc-finger" evidence="1">
    <location>
        <begin position="9"/>
        <end position="159"/>
    </location>
</feature>
<dbReference type="InterPro" id="IPR032330">
    <property type="entry name" value="EF-G-binding_C"/>
</dbReference>
<dbReference type="EMBL" id="QEOP01000002">
    <property type="protein sequence ID" value="PVZ94640.1"/>
    <property type="molecule type" value="Genomic_DNA"/>
</dbReference>
<organism evidence="2 3">
    <name type="scientific">Amnibacterium flavum</name>
    <dbReference type="NCBI Taxonomy" id="2173173"/>
    <lineage>
        <taxon>Bacteria</taxon>
        <taxon>Bacillati</taxon>
        <taxon>Actinomycetota</taxon>
        <taxon>Actinomycetes</taxon>
        <taxon>Micrococcales</taxon>
        <taxon>Microbacteriaceae</taxon>
        <taxon>Amnibacterium</taxon>
    </lineage>
</organism>
<dbReference type="Proteomes" id="UP000244893">
    <property type="component" value="Unassembled WGS sequence"/>
</dbReference>
<evidence type="ECO:0000313" key="2">
    <source>
        <dbReference type="EMBL" id="PVZ94640.1"/>
    </source>
</evidence>
<keyword evidence="3" id="KW-1185">Reference proteome</keyword>
<accession>A0A2V1HUK6</accession>
<dbReference type="RefSeq" id="WP_116757151.1">
    <property type="nucleotide sequence ID" value="NZ_JBHUEX010000001.1"/>
</dbReference>
<dbReference type="OrthoDB" id="4171838at2"/>
<name>A0A2V1HUK6_9MICO</name>
<dbReference type="AlphaFoldDB" id="A0A2V1HUK6"/>
<dbReference type="Pfam" id="PF16571">
    <property type="entry name" value="FBP_C"/>
    <property type="match status" value="1"/>
</dbReference>
<dbReference type="GO" id="GO:0003746">
    <property type="term" value="F:translation elongation factor activity"/>
    <property type="evidence" value="ECO:0007669"/>
    <property type="project" value="UniProtKB-KW"/>
</dbReference>
<evidence type="ECO:0000313" key="3">
    <source>
        <dbReference type="Proteomes" id="UP000244893"/>
    </source>
</evidence>
<sequence>MITFDEKTIRASFVNASLRERSSVTLPPGFADTAWDRLDYLGWRDPKLPMLGYVVVELDSAATGVVLRQGEVKPRARAQCSWCEDVTLPNEVVSFSAKRAGAAGRNGDTVATLVCSHFECSANVRKLPPVAYIGFDVEAERLRRIEVLGEHARNFVRNVRDGA</sequence>
<reference evidence="2 3" key="1">
    <citation type="submission" date="2018-05" db="EMBL/GenBank/DDBJ databases">
        <title>Amnibacterium sp. M8JJ-5, whole genome shotgun sequence.</title>
        <authorList>
            <person name="Tuo L."/>
        </authorList>
    </citation>
    <scope>NUCLEOTIDE SEQUENCE [LARGE SCALE GENOMIC DNA]</scope>
    <source>
        <strain evidence="2 3">M8JJ-5</strain>
    </source>
</reference>